<feature type="compositionally biased region" description="Polar residues" evidence="1">
    <location>
        <begin position="146"/>
        <end position="157"/>
    </location>
</feature>
<dbReference type="AlphaFoldDB" id="A0A4Q4TMR0"/>
<dbReference type="OrthoDB" id="5238042at2759"/>
<name>A0A4Q4TMR0_9PEZI</name>
<gene>
    <name evidence="2" type="ORF">DL764_001891</name>
</gene>
<feature type="region of interest" description="Disordered" evidence="1">
    <location>
        <begin position="67"/>
        <end position="92"/>
    </location>
</feature>
<evidence type="ECO:0000313" key="2">
    <source>
        <dbReference type="EMBL" id="RYP08465.1"/>
    </source>
</evidence>
<proteinExistence type="predicted"/>
<reference evidence="2 3" key="1">
    <citation type="submission" date="2018-06" db="EMBL/GenBank/DDBJ databases">
        <title>Complete Genomes of Monosporascus.</title>
        <authorList>
            <person name="Robinson A.J."/>
            <person name="Natvig D.O."/>
        </authorList>
    </citation>
    <scope>NUCLEOTIDE SEQUENCE [LARGE SCALE GENOMIC DNA]</scope>
    <source>
        <strain evidence="2 3">CBS 110550</strain>
    </source>
</reference>
<evidence type="ECO:0000256" key="1">
    <source>
        <dbReference type="SAM" id="MobiDB-lite"/>
    </source>
</evidence>
<feature type="compositionally biased region" description="Low complexity" evidence="1">
    <location>
        <begin position="118"/>
        <end position="127"/>
    </location>
</feature>
<evidence type="ECO:0000313" key="3">
    <source>
        <dbReference type="Proteomes" id="UP000293360"/>
    </source>
</evidence>
<protein>
    <submittedName>
        <fullName evidence="2">Uncharacterized protein</fullName>
    </submittedName>
</protein>
<keyword evidence="3" id="KW-1185">Reference proteome</keyword>
<feature type="compositionally biased region" description="Basic and acidic residues" evidence="1">
    <location>
        <begin position="135"/>
        <end position="145"/>
    </location>
</feature>
<feature type="region of interest" description="Disordered" evidence="1">
    <location>
        <begin position="229"/>
        <end position="268"/>
    </location>
</feature>
<feature type="region of interest" description="Disordered" evidence="1">
    <location>
        <begin position="289"/>
        <end position="325"/>
    </location>
</feature>
<dbReference type="Proteomes" id="UP000293360">
    <property type="component" value="Unassembled WGS sequence"/>
</dbReference>
<feature type="compositionally biased region" description="Pro residues" evidence="1">
    <location>
        <begin position="161"/>
        <end position="177"/>
    </location>
</feature>
<dbReference type="EMBL" id="QJNU01000062">
    <property type="protein sequence ID" value="RYP08465.1"/>
    <property type="molecule type" value="Genomic_DNA"/>
</dbReference>
<accession>A0A4Q4TMR0</accession>
<comment type="caution">
    <text evidence="2">The sequence shown here is derived from an EMBL/GenBank/DDBJ whole genome shotgun (WGS) entry which is preliminary data.</text>
</comment>
<feature type="region of interest" description="Disordered" evidence="1">
    <location>
        <begin position="108"/>
        <end position="180"/>
    </location>
</feature>
<sequence>MATSGNDSEEEPFLLEKYLGIPQKPSARSLRTTSSGGDPFFLEKYVKPSSIMDRKIETRGLASSFSNNVGRRLRAPETPPRGPAAVDDNDDSDKKVIYNWLEKTKESLEKTFQTPDRATPAATPSSAMSILTGRSKLEGGDESSKTYETPVNKSFTAVSELPPPESPFPKSPLPDDPTVPESYELSVLKYRQFFNDRPLCRCLDDDQPEGEFFQRDRPAPATEWTEIGLPAASTSPTQQEVAEISGATVGEPGVVYSDSEYSDEHEEKIDPEQVRQFWNNVRSQLWISDDSLGGDGEDDEKDGLPLFLSPANSNRERSDCSSSASSGWVMMRVPSKWSYTSSMERGNIYLGEPCPLVPDLPIPYTLGGPGTNGKAKEKDSFVD</sequence>
<organism evidence="2 3">
    <name type="scientific">Monosporascus ibericus</name>
    <dbReference type="NCBI Taxonomy" id="155417"/>
    <lineage>
        <taxon>Eukaryota</taxon>
        <taxon>Fungi</taxon>
        <taxon>Dikarya</taxon>
        <taxon>Ascomycota</taxon>
        <taxon>Pezizomycotina</taxon>
        <taxon>Sordariomycetes</taxon>
        <taxon>Xylariomycetidae</taxon>
        <taxon>Xylariales</taxon>
        <taxon>Xylariales incertae sedis</taxon>
        <taxon>Monosporascus</taxon>
    </lineage>
</organism>